<dbReference type="Proteomes" id="UP000226525">
    <property type="component" value="Unassembled WGS sequence"/>
</dbReference>
<dbReference type="SUPFAM" id="SSF51197">
    <property type="entry name" value="Clavaminate synthase-like"/>
    <property type="match status" value="1"/>
</dbReference>
<dbReference type="Gene3D" id="2.60.120.620">
    <property type="entry name" value="q2cbj1_9rhob like domain"/>
    <property type="match status" value="1"/>
</dbReference>
<feature type="non-terminal residue" evidence="1">
    <location>
        <position position="139"/>
    </location>
</feature>
<name>A0A2D6YNE1_9DELT</name>
<dbReference type="AlphaFoldDB" id="A0A2D6YNE1"/>
<comment type="caution">
    <text evidence="1">The sequence shown here is derived from an EMBL/GenBank/DDBJ whole genome shotgun (WGS) entry which is preliminary data.</text>
</comment>
<proteinExistence type="predicted"/>
<sequence>MKGFDYGPISPREVYLFDLNGYILLRNALSAEEVKELNECIDLIPKQEPGTFYGNVHFHDYKDDGQSGLNLQQIYEAGEPFEKLIDHPAWIEHMKLFVGGQGTFDHAHGPLFIDENFVNLRGNGRAIGMHSGGYPSILR</sequence>
<dbReference type="EMBL" id="NZEX01000182">
    <property type="protein sequence ID" value="MAH64716.1"/>
    <property type="molecule type" value="Genomic_DNA"/>
</dbReference>
<protein>
    <submittedName>
        <fullName evidence="1">Uncharacterized protein</fullName>
    </submittedName>
</protein>
<reference evidence="2" key="1">
    <citation type="submission" date="2017-09" db="EMBL/GenBank/DDBJ databases">
        <title>The Reconstruction of 2,631 Draft Metagenome-Assembled Genomes from the Global Oceans.</title>
        <authorList>
            <person name="Tully B.J."/>
            <person name="Graham E.D."/>
            <person name="Heidelberg J.F."/>
        </authorList>
    </citation>
    <scope>NUCLEOTIDE SEQUENCE [LARGE SCALE GENOMIC DNA]</scope>
</reference>
<accession>A0A2D6YNE1</accession>
<evidence type="ECO:0000313" key="1">
    <source>
        <dbReference type="EMBL" id="MAH64716.1"/>
    </source>
</evidence>
<organism evidence="1 2">
    <name type="scientific">SAR324 cluster bacterium</name>
    <dbReference type="NCBI Taxonomy" id="2024889"/>
    <lineage>
        <taxon>Bacteria</taxon>
        <taxon>Deltaproteobacteria</taxon>
        <taxon>SAR324 cluster</taxon>
    </lineage>
</organism>
<gene>
    <name evidence="1" type="ORF">CMN54_15005</name>
</gene>
<evidence type="ECO:0000313" key="2">
    <source>
        <dbReference type="Proteomes" id="UP000226525"/>
    </source>
</evidence>